<dbReference type="EMBL" id="FNJR01000003">
    <property type="protein sequence ID" value="SDP28272.1"/>
    <property type="molecule type" value="Genomic_DNA"/>
</dbReference>
<evidence type="ECO:0000313" key="1">
    <source>
        <dbReference type="EMBL" id="SDP28272.1"/>
    </source>
</evidence>
<dbReference type="InterPro" id="IPR036661">
    <property type="entry name" value="Luciferase-like_sf"/>
</dbReference>
<dbReference type="SUPFAM" id="SSF51679">
    <property type="entry name" value="Bacterial luciferase-like"/>
    <property type="match status" value="1"/>
</dbReference>
<organism evidence="1 2">
    <name type="scientific">Actinopolyspora xinjiangensis</name>
    <dbReference type="NCBI Taxonomy" id="405564"/>
    <lineage>
        <taxon>Bacteria</taxon>
        <taxon>Bacillati</taxon>
        <taxon>Actinomycetota</taxon>
        <taxon>Actinomycetes</taxon>
        <taxon>Actinopolysporales</taxon>
        <taxon>Actinopolysporaceae</taxon>
        <taxon>Actinopolyspora</taxon>
    </lineage>
</organism>
<dbReference type="GO" id="GO:0016705">
    <property type="term" value="F:oxidoreductase activity, acting on paired donors, with incorporation or reduction of molecular oxygen"/>
    <property type="evidence" value="ECO:0007669"/>
    <property type="project" value="InterPro"/>
</dbReference>
<accession>A0A1H0RF70</accession>
<dbReference type="AlphaFoldDB" id="A0A1H0RF70"/>
<dbReference type="Gene3D" id="3.20.20.30">
    <property type="entry name" value="Luciferase-like domain"/>
    <property type="match status" value="1"/>
</dbReference>
<protein>
    <submittedName>
        <fullName evidence="1">Luciferase-like monooxygenase</fullName>
    </submittedName>
</protein>
<dbReference type="RefSeq" id="WP_092598595.1">
    <property type="nucleotide sequence ID" value="NZ_FNJR01000003.1"/>
</dbReference>
<keyword evidence="2" id="KW-1185">Reference proteome</keyword>
<dbReference type="STRING" id="405564.SAMN04487905_10344"/>
<keyword evidence="1" id="KW-0503">Monooxygenase</keyword>
<name>A0A1H0RF70_9ACTN</name>
<reference evidence="2" key="1">
    <citation type="submission" date="2016-10" db="EMBL/GenBank/DDBJ databases">
        <authorList>
            <person name="Varghese N."/>
            <person name="Submissions S."/>
        </authorList>
    </citation>
    <scope>NUCLEOTIDE SEQUENCE [LARGE SCALE GENOMIC DNA]</scope>
    <source>
        <strain evidence="2">DSM 46732</strain>
    </source>
</reference>
<sequence>MSPRTALLTGAAGGILRKVTYGLAEEGHTPILFDQTLEWGLSGASETMIAAASRRTNQLKLAHGVVPLSGHHPFHVAARVTTAVPFIVPRFGVE</sequence>
<proteinExistence type="predicted"/>
<evidence type="ECO:0000313" key="2">
    <source>
        <dbReference type="Proteomes" id="UP000199497"/>
    </source>
</evidence>
<dbReference type="OrthoDB" id="5241801at2"/>
<dbReference type="Proteomes" id="UP000199497">
    <property type="component" value="Unassembled WGS sequence"/>
</dbReference>
<gene>
    <name evidence="1" type="ORF">SAMN04487905_10344</name>
</gene>
<keyword evidence="1" id="KW-0560">Oxidoreductase</keyword>
<dbReference type="GO" id="GO:0004497">
    <property type="term" value="F:monooxygenase activity"/>
    <property type="evidence" value="ECO:0007669"/>
    <property type="project" value="UniProtKB-KW"/>
</dbReference>